<evidence type="ECO:0000313" key="1">
    <source>
        <dbReference type="EMBL" id="RHY07935.1"/>
    </source>
</evidence>
<accession>A0A397ANU5</accession>
<dbReference type="Proteomes" id="UP000266239">
    <property type="component" value="Unassembled WGS sequence"/>
</dbReference>
<name>A0A397ANU5_APHAT</name>
<gene>
    <name evidence="1" type="ORF">DYB25_006859</name>
</gene>
<protein>
    <submittedName>
        <fullName evidence="1">Uncharacterized protein</fullName>
    </submittedName>
</protein>
<proteinExistence type="predicted"/>
<comment type="caution">
    <text evidence="1">The sequence shown here is derived from an EMBL/GenBank/DDBJ whole genome shotgun (WGS) entry which is preliminary data.</text>
</comment>
<dbReference type="AlphaFoldDB" id="A0A397ANU5"/>
<sequence length="292" mass="30629">MRIAGAVAALGFAVVSGRECESADVLPLATDVNACIAESKLSLTNATLEEIQRSCVFNPCRNMIAAMGSMNCTINNEPVTVIGSLCRPNATNSSACTPSDTSAFAPHLKQCQLLSGVNSVTNTTASIFCKYDICVQYTKLFTPLNCYINGSPASTIARYCDVGLTTRPPTNPPSVLTNSTTECTLDDTPLAYPDQLRQCLVAANLKSPPAGPADWAPLCMLDTCAQAVRYFAGLSCTVGGTPAYTLAKVCENTIPSPSPINRPPTVASKAILPSSLGTLPLLVVLLLCSWPA</sequence>
<reference evidence="1 2" key="1">
    <citation type="submission" date="2018-08" db="EMBL/GenBank/DDBJ databases">
        <title>Aphanomyces genome sequencing and annotation.</title>
        <authorList>
            <person name="Minardi D."/>
            <person name="Oidtmann B."/>
            <person name="Van Der Giezen M."/>
            <person name="Studholme D.J."/>
        </authorList>
    </citation>
    <scope>NUCLEOTIDE SEQUENCE [LARGE SCALE GENOMIC DNA]</scope>
    <source>
        <strain evidence="1 2">Yx</strain>
    </source>
</reference>
<organism evidence="1 2">
    <name type="scientific">Aphanomyces astaci</name>
    <name type="common">Crayfish plague agent</name>
    <dbReference type="NCBI Taxonomy" id="112090"/>
    <lineage>
        <taxon>Eukaryota</taxon>
        <taxon>Sar</taxon>
        <taxon>Stramenopiles</taxon>
        <taxon>Oomycota</taxon>
        <taxon>Saprolegniomycetes</taxon>
        <taxon>Saprolegniales</taxon>
        <taxon>Verrucalvaceae</taxon>
        <taxon>Aphanomyces</taxon>
    </lineage>
</organism>
<evidence type="ECO:0000313" key="2">
    <source>
        <dbReference type="Proteomes" id="UP000266239"/>
    </source>
</evidence>
<dbReference type="EMBL" id="QUTA01007220">
    <property type="protein sequence ID" value="RHY07935.1"/>
    <property type="molecule type" value="Genomic_DNA"/>
</dbReference>